<organism evidence="3">
    <name type="scientific">bioreactor metagenome</name>
    <dbReference type="NCBI Taxonomy" id="1076179"/>
    <lineage>
        <taxon>unclassified sequences</taxon>
        <taxon>metagenomes</taxon>
        <taxon>ecological metagenomes</taxon>
    </lineage>
</organism>
<evidence type="ECO:0000313" key="3">
    <source>
        <dbReference type="EMBL" id="MPN49140.1"/>
    </source>
</evidence>
<keyword evidence="2" id="KW-0812">Transmembrane</keyword>
<keyword evidence="2" id="KW-0472">Membrane</keyword>
<sequence>MAGAVNLYYAGLIFAGVLAFCLLLLTLRKKYLLHKQQKLEEQAHREEEAAQPAAAPEQAVETDAPAEPTTSQTEDEGIQQAPGSNIDTLQ</sequence>
<evidence type="ECO:0000256" key="1">
    <source>
        <dbReference type="SAM" id="MobiDB-lite"/>
    </source>
</evidence>
<keyword evidence="2" id="KW-1133">Transmembrane helix</keyword>
<feature type="transmembrane region" description="Helical" evidence="2">
    <location>
        <begin position="6"/>
        <end position="27"/>
    </location>
</feature>
<comment type="caution">
    <text evidence="3">The sequence shown here is derived from an EMBL/GenBank/DDBJ whole genome shotgun (WGS) entry which is preliminary data.</text>
</comment>
<name>A0A645IDD4_9ZZZZ</name>
<protein>
    <submittedName>
        <fullName evidence="3">Uncharacterized protein</fullName>
    </submittedName>
</protein>
<dbReference type="AlphaFoldDB" id="A0A645IDD4"/>
<dbReference type="EMBL" id="VSSQ01112128">
    <property type="protein sequence ID" value="MPN49140.1"/>
    <property type="molecule type" value="Genomic_DNA"/>
</dbReference>
<evidence type="ECO:0000256" key="2">
    <source>
        <dbReference type="SAM" id="Phobius"/>
    </source>
</evidence>
<feature type="compositionally biased region" description="Low complexity" evidence="1">
    <location>
        <begin position="50"/>
        <end position="61"/>
    </location>
</feature>
<feature type="compositionally biased region" description="Polar residues" evidence="1">
    <location>
        <begin position="81"/>
        <end position="90"/>
    </location>
</feature>
<reference evidence="3" key="1">
    <citation type="submission" date="2019-08" db="EMBL/GenBank/DDBJ databases">
        <authorList>
            <person name="Kucharzyk K."/>
            <person name="Murdoch R.W."/>
            <person name="Higgins S."/>
            <person name="Loffler F."/>
        </authorList>
    </citation>
    <scope>NUCLEOTIDE SEQUENCE</scope>
</reference>
<proteinExistence type="predicted"/>
<gene>
    <name evidence="3" type="ORF">SDC9_196753</name>
</gene>
<feature type="region of interest" description="Disordered" evidence="1">
    <location>
        <begin position="38"/>
        <end position="90"/>
    </location>
</feature>
<feature type="compositionally biased region" description="Basic and acidic residues" evidence="1">
    <location>
        <begin position="38"/>
        <end position="48"/>
    </location>
</feature>
<accession>A0A645IDD4</accession>